<keyword evidence="1" id="KW-0732">Signal</keyword>
<comment type="caution">
    <text evidence="3">The sequence shown here is derived from an EMBL/GenBank/DDBJ whole genome shotgun (WGS) entry which is preliminary data.</text>
</comment>
<organism evidence="3 4">
    <name type="scientific">Chitinophaga agrisoli</name>
    <dbReference type="NCBI Taxonomy" id="2607653"/>
    <lineage>
        <taxon>Bacteria</taxon>
        <taxon>Pseudomonadati</taxon>
        <taxon>Bacteroidota</taxon>
        <taxon>Chitinophagia</taxon>
        <taxon>Chitinophagales</taxon>
        <taxon>Chitinophagaceae</taxon>
        <taxon>Chitinophaga</taxon>
    </lineage>
</organism>
<proteinExistence type="predicted"/>
<accession>A0A5B2VXR8</accession>
<feature type="chain" id="PRO_5022921293" evidence="1">
    <location>
        <begin position="20"/>
        <end position="610"/>
    </location>
</feature>
<feature type="signal peptide" evidence="1">
    <location>
        <begin position="1"/>
        <end position="19"/>
    </location>
</feature>
<keyword evidence="4" id="KW-1185">Reference proteome</keyword>
<evidence type="ECO:0000313" key="3">
    <source>
        <dbReference type="EMBL" id="KAA2243614.1"/>
    </source>
</evidence>
<reference evidence="3 4" key="1">
    <citation type="submission" date="2019-09" db="EMBL/GenBank/DDBJ databases">
        <title>Chitinophaga ginsengihumi sp. nov., isolated from soil of ginseng rhizosphere.</title>
        <authorList>
            <person name="Lee J."/>
        </authorList>
    </citation>
    <scope>NUCLEOTIDE SEQUENCE [LARGE SCALE GENOMIC DNA]</scope>
    <source>
        <strain evidence="3 4">BN140078</strain>
    </source>
</reference>
<evidence type="ECO:0000313" key="4">
    <source>
        <dbReference type="Proteomes" id="UP000324611"/>
    </source>
</evidence>
<dbReference type="RefSeq" id="WP_149838489.1">
    <property type="nucleotide sequence ID" value="NZ_VUOC01000002.1"/>
</dbReference>
<evidence type="ECO:0000259" key="2">
    <source>
        <dbReference type="Pfam" id="PF18962"/>
    </source>
</evidence>
<dbReference type="NCBIfam" id="TIGR04183">
    <property type="entry name" value="Por_Secre_tail"/>
    <property type="match status" value="1"/>
</dbReference>
<dbReference type="Pfam" id="PF18962">
    <property type="entry name" value="Por_Secre_tail"/>
    <property type="match status" value="1"/>
</dbReference>
<reference evidence="3 4" key="2">
    <citation type="submission" date="2019-09" db="EMBL/GenBank/DDBJ databases">
        <authorList>
            <person name="Jin C."/>
        </authorList>
    </citation>
    <scope>NUCLEOTIDE SEQUENCE [LARGE SCALE GENOMIC DNA]</scope>
    <source>
        <strain evidence="3 4">BN140078</strain>
    </source>
</reference>
<dbReference type="InterPro" id="IPR026444">
    <property type="entry name" value="Secre_tail"/>
</dbReference>
<feature type="domain" description="Secretion system C-terminal sorting" evidence="2">
    <location>
        <begin position="537"/>
        <end position="603"/>
    </location>
</feature>
<evidence type="ECO:0000256" key="1">
    <source>
        <dbReference type="SAM" id="SignalP"/>
    </source>
</evidence>
<dbReference type="Proteomes" id="UP000324611">
    <property type="component" value="Unassembled WGS sequence"/>
</dbReference>
<protein>
    <submittedName>
        <fullName evidence="3">T9SS type A sorting domain-containing protein</fullName>
    </submittedName>
</protein>
<dbReference type="AlphaFoldDB" id="A0A5B2VXR8"/>
<dbReference type="EMBL" id="VUOC01000002">
    <property type="protein sequence ID" value="KAA2243614.1"/>
    <property type="molecule type" value="Genomic_DNA"/>
</dbReference>
<name>A0A5B2VXR8_9BACT</name>
<sequence length="610" mass="67420">MKQMLLIHLFLLLSITALAQPAGYTPGAQVCWSFNGRDHGYFKAAGNGERHILISFTGDGQSNCSNYQNESPQKWLNDAGLNWDGRTVRAPGDTVVWEIFTIPNNSGTFMAAYAADINYFFAHIAAIDTSDHSKFHIEGLSGGVGRQWGFMTNLQDHNSPYRNIFSTTISQSTPWLGQEAQMTAYSVGRRHWVWYGAADSLHLTPPAASIALYNLLNGSKHLTVQAGTGHNGDTWDSCMSLNGADTLTNRWLWMVARTDSAPEQPICYPGGPEGYVPGTQVVWRFNGRDHGYFRAAGCGERHILVSFNGDTVIDSTNYQEASPQKLLDDLGINWDGKTVRAPGDTILWEVFSIPYNSGYFLPNYANDIDYFFTHIYPTDTTNHDLFHIIGVSGGVGRMWGYITNDQSHNSAYRDLFSTTISVATHWFSSYAPLAAYSIGRRHWVWHGADDMSGTNPPAASTALYTALNGEKHLTMQAGAGHDYTVVDSVFSLAGTDTSTNRWLWMVRPTASGARTMYSGKQPVPPTTPLEQQKAFRLYPNPAVSQLTMQLPLPQAVYTITVTDMSGKVFRVLTRIQGPVYQLDLSSLPPGIYILRAAGGGAQWQQSFIKQ</sequence>
<gene>
    <name evidence="3" type="ORF">F0L74_14115</name>
</gene>